<keyword evidence="1" id="KW-0812">Transmembrane</keyword>
<proteinExistence type="predicted"/>
<keyword evidence="1" id="KW-1133">Transmembrane helix</keyword>
<evidence type="ECO:0000256" key="1">
    <source>
        <dbReference type="SAM" id="Phobius"/>
    </source>
</evidence>
<dbReference type="PANTHER" id="PTHR38360">
    <property type="entry name" value="OS03G0120000 PROTEIN"/>
    <property type="match status" value="1"/>
</dbReference>
<keyword evidence="1" id="KW-0472">Membrane</keyword>
<feature type="chain" id="PRO_5034142324" description="Periplasmic binding protein" evidence="2">
    <location>
        <begin position="21"/>
        <end position="581"/>
    </location>
</feature>
<dbReference type="PANTHER" id="PTHR38360:SF1">
    <property type="entry name" value="F12P19.7"/>
    <property type="match status" value="1"/>
</dbReference>
<evidence type="ECO:0000256" key="2">
    <source>
        <dbReference type="SAM" id="SignalP"/>
    </source>
</evidence>
<keyword evidence="4" id="KW-1185">Reference proteome</keyword>
<evidence type="ECO:0008006" key="5">
    <source>
        <dbReference type="Google" id="ProtNLM"/>
    </source>
</evidence>
<organism evidence="3 4">
    <name type="scientific">Mucor saturninus</name>
    <dbReference type="NCBI Taxonomy" id="64648"/>
    <lineage>
        <taxon>Eukaryota</taxon>
        <taxon>Fungi</taxon>
        <taxon>Fungi incertae sedis</taxon>
        <taxon>Mucoromycota</taxon>
        <taxon>Mucoromycotina</taxon>
        <taxon>Mucoromycetes</taxon>
        <taxon>Mucorales</taxon>
        <taxon>Mucorineae</taxon>
        <taxon>Mucoraceae</taxon>
        <taxon>Mucor</taxon>
    </lineage>
</organism>
<comment type="caution">
    <text evidence="3">The sequence shown here is derived from an EMBL/GenBank/DDBJ whole genome shotgun (WGS) entry which is preliminary data.</text>
</comment>
<gene>
    <name evidence="3" type="ORF">INT47_002337</name>
</gene>
<sequence>MKSVYLIIAVLFVSICVVFAQDPTSIVATTPVAATSEAAATPIATTEPPVAVTTTVAETTTAAAVTTTVAVTSTTDAATASPSTTAIAGDCLSADAFSTTDYFPNKLDLTKLDASAQFSVTYSNTYKLVHNIALDEYYVLYCTKAQPDVGKTFQSKTFIQIPVTSFAAIDTRALGYLDLLGQSNNIAYVGNVSNVTTPCGTKTPALFDVNNPNLDRNAYGVAIYPGGASNDPKGVGLGINYATTPLANAQWVKYISFFTNQEVQADRIYDDIKTDYNTFRDSINAANHISYKRNITFMSYDASSTKFSIFQDAYFKNLTADAGAVLITPTLDQPGDPTTMKGQLQNSSLVIDFTPNQSSYSDWQTWLGYSESDITTAAELALKNSKTSGKYVNGYNAPPFARNKELWRMDLVSNGGALDYWTRGMARPDLILQDLIQAQFPDYFKSRNRVFLRDFAEGESTQTASSSNYGCNLNNWTPAASVSYTNSAADTPESSSTSSKLSLGAIIGVSVAGGMVALSCLATAIVLLIRKLKHNGSQKFTRLNEETLNDFNSGALDRDPMMMEETHETSGGRLGGSGRGL</sequence>
<keyword evidence="2" id="KW-0732">Signal</keyword>
<reference evidence="3" key="1">
    <citation type="submission" date="2020-12" db="EMBL/GenBank/DDBJ databases">
        <title>Metabolic potential, ecology and presence of endohyphal bacteria is reflected in genomic diversity of Mucoromycotina.</title>
        <authorList>
            <person name="Muszewska A."/>
            <person name="Okrasinska A."/>
            <person name="Steczkiewicz K."/>
            <person name="Drgas O."/>
            <person name="Orlowska M."/>
            <person name="Perlinska-Lenart U."/>
            <person name="Aleksandrzak-Piekarczyk T."/>
            <person name="Szatraj K."/>
            <person name="Zielenkiewicz U."/>
            <person name="Pilsyk S."/>
            <person name="Malc E."/>
            <person name="Mieczkowski P."/>
            <person name="Kruszewska J.S."/>
            <person name="Biernat P."/>
            <person name="Pawlowska J."/>
        </authorList>
    </citation>
    <scope>NUCLEOTIDE SEQUENCE</scope>
    <source>
        <strain evidence="3">WA0000017839</strain>
    </source>
</reference>
<feature type="signal peptide" evidence="2">
    <location>
        <begin position="1"/>
        <end position="20"/>
    </location>
</feature>
<dbReference type="Proteomes" id="UP000603453">
    <property type="component" value="Unassembled WGS sequence"/>
</dbReference>
<feature type="transmembrane region" description="Helical" evidence="1">
    <location>
        <begin position="501"/>
        <end position="529"/>
    </location>
</feature>
<protein>
    <recommendedName>
        <fullName evidence="5">Periplasmic binding protein</fullName>
    </recommendedName>
</protein>
<evidence type="ECO:0000313" key="4">
    <source>
        <dbReference type="Proteomes" id="UP000603453"/>
    </source>
</evidence>
<evidence type="ECO:0000313" key="3">
    <source>
        <dbReference type="EMBL" id="KAG2194653.1"/>
    </source>
</evidence>
<dbReference type="AlphaFoldDB" id="A0A8H7QN91"/>
<dbReference type="OrthoDB" id="409848at2759"/>
<accession>A0A8H7QN91</accession>
<dbReference type="EMBL" id="JAEPRD010000191">
    <property type="protein sequence ID" value="KAG2194653.1"/>
    <property type="molecule type" value="Genomic_DNA"/>
</dbReference>
<name>A0A8H7QN91_9FUNG</name>